<sequence length="1392" mass="160898">MRVVRILLNTRIETIHILVGSTLGFTVASFFYRQYYNPLSSELSGVPYVVSDTNLVRFNGKPDSPAKDLKDIENIEKVPTWRQKICNAQLLELSVCCLRQTRILDKTDQVKTLACVYHIHRYLVRQESTLQPALLLKLSYMPFEVTKEYLQRDHSKVYWSILADRIFYIEKLKITRNINDLLSKLNEDIKTIITLYNPVQFCSNVLTFIIKKLHILYSDIKTEELMIVYKNIFDSISTKDNIKLFKNITSDESIDIYIKLNECLYVMIENESKVNFKGSDLDYVVRKIISLFGHCSDIFHCLQIIYLNCFCGIFKYKIDSDYVETILDSLLNNCETAEKLGYKKIMYIIYPYIAQLLRLCIDYFINNNNFNITIQNNCLKIIIYLIDKLYNTQQISKCDRCDIKTGLHDALRLTFLTKNMITISIEKNMDIKHTFKYYYDVIIKQYTILNELKKLKCTNYEKCLKKLQTDVHNTAILLNKAKFYEYSIEMFNIYVKCEINYVKNESEYKNLARAFYNKSISEMDCKLYSEAITGAYLSLLFSGEDGLIQDKYMSLVMDIKAKALKNDGNDSMQLMTVLTVCKNLSEKKDYVNLMQFFSNLKFSALLKHEFSMYVKLWPSLVPIAGVWMSLNDLTKGVHKSWLKEENEDNLLLILYEVILETPTAVRTIHSDYYKSIVAEMLNRIKEKKSKKLEERIVEAALLFLQSEYDIAEATEKYGWKQTDPTLNPEQIKDLRTLPQEQNALRHAMVAVDIWTEILPKLKTVPKNSLLQHCLRIAQVFVQQLLYTQRTLQALQLAHVCCELAFHIGDKISYINNVGVILQHVSKPIDKVEHIVTTGIKYWQEITSCKQHLETVLVFACELAVMDLAIGRMLVAQAQISDCAVPDTLSRMTAVQRHYVAISNNENTWTSRRYRSLSLRIGCCAGALLGGRAARALLLWRRARSSLAAGLRPASALLAAHMYTLYVDTNSDDAEVNIDRIKHILGLQPTNEIQPQTNIHKIEQHTPKHTQIETMLKSSTFRRLQTSPSSPLITPPFTMPEFLNHKDNCQCYACLVPTSFIITARTCLLEASMYFRSKDFQIARNYFDGASEALKLSKEKLIKLIKKSKIEKYICEIVKDYWLKEIKLIEAEMVIEESYLELSQNDFTNINMNLIRLDEISKEIKLNIYLDNEINNLLIATSRLKRAIKKEQEDTLEIEMEHLTLSPNTKLVKTPESKKIPVNNTNKVVKQNELPSLNYKISKLNLDGEDYDEKEPIKEIKKTKFKIPEPVISRPILETMTPGPKTSVLETITKIPKTTLKFETTTPLPKTRVKILLTQASQDQGTPVSKTEEFFTPSSTPGEQFFTPMSSLKTYTRKRTAIVKNLDREFSTPKVDIQKENKVSELDELSAVD</sequence>
<dbReference type="InParanoid" id="A0A0N1INT9"/>
<evidence type="ECO:0000313" key="2">
    <source>
        <dbReference type="Proteomes" id="UP000053240"/>
    </source>
</evidence>
<protein>
    <submittedName>
        <fullName evidence="1">Uncharacterized protein</fullName>
    </submittedName>
</protein>
<dbReference type="Proteomes" id="UP000053240">
    <property type="component" value="Unassembled WGS sequence"/>
</dbReference>
<proteinExistence type="predicted"/>
<name>A0A0N1INT9_PAPMA</name>
<reference evidence="1 2" key="1">
    <citation type="journal article" date="2015" name="Nat. Commun.">
        <title>Outbred genome sequencing and CRISPR/Cas9 gene editing in butterflies.</title>
        <authorList>
            <person name="Li X."/>
            <person name="Fan D."/>
            <person name="Zhang W."/>
            <person name="Liu G."/>
            <person name="Zhang L."/>
            <person name="Zhao L."/>
            <person name="Fang X."/>
            <person name="Chen L."/>
            <person name="Dong Y."/>
            <person name="Chen Y."/>
            <person name="Ding Y."/>
            <person name="Zhao R."/>
            <person name="Feng M."/>
            <person name="Zhu Y."/>
            <person name="Feng Y."/>
            <person name="Jiang X."/>
            <person name="Zhu D."/>
            <person name="Xiang H."/>
            <person name="Feng X."/>
            <person name="Li S."/>
            <person name="Wang J."/>
            <person name="Zhang G."/>
            <person name="Kronforst M.R."/>
            <person name="Wang W."/>
        </authorList>
    </citation>
    <scope>NUCLEOTIDE SEQUENCE [LARGE SCALE GENOMIC DNA]</scope>
    <source>
        <strain evidence="1">Ya'a_city_454_Pm</strain>
        <tissue evidence="1">Whole body</tissue>
    </source>
</reference>
<accession>A0A0N1INT9</accession>
<evidence type="ECO:0000313" key="1">
    <source>
        <dbReference type="EMBL" id="KPJ11826.1"/>
    </source>
</evidence>
<dbReference type="EMBL" id="KQ460857">
    <property type="protein sequence ID" value="KPJ11826.1"/>
    <property type="molecule type" value="Genomic_DNA"/>
</dbReference>
<organism evidence="1 2">
    <name type="scientific">Papilio machaon</name>
    <name type="common">Old World swallowtail butterfly</name>
    <dbReference type="NCBI Taxonomy" id="76193"/>
    <lineage>
        <taxon>Eukaryota</taxon>
        <taxon>Metazoa</taxon>
        <taxon>Ecdysozoa</taxon>
        <taxon>Arthropoda</taxon>
        <taxon>Hexapoda</taxon>
        <taxon>Insecta</taxon>
        <taxon>Pterygota</taxon>
        <taxon>Neoptera</taxon>
        <taxon>Endopterygota</taxon>
        <taxon>Lepidoptera</taxon>
        <taxon>Glossata</taxon>
        <taxon>Ditrysia</taxon>
        <taxon>Papilionoidea</taxon>
        <taxon>Papilionidae</taxon>
        <taxon>Papilioninae</taxon>
        <taxon>Papilio</taxon>
    </lineage>
</organism>
<keyword evidence="2" id="KW-1185">Reference proteome</keyword>
<gene>
    <name evidence="1" type="ORF">RR48_01394</name>
</gene>